<name>A0AA38UE92_9AGAR</name>
<evidence type="ECO:0000313" key="2">
    <source>
        <dbReference type="EMBL" id="KAJ3838156.1"/>
    </source>
</evidence>
<accession>A0AA38UE92</accession>
<comment type="caution">
    <text evidence="2">The sequence shown here is derived from an EMBL/GenBank/DDBJ whole genome shotgun (WGS) entry which is preliminary data.</text>
</comment>
<evidence type="ECO:0000256" key="1">
    <source>
        <dbReference type="SAM" id="MobiDB-lite"/>
    </source>
</evidence>
<organism evidence="2 3">
    <name type="scientific">Lentinula raphanica</name>
    <dbReference type="NCBI Taxonomy" id="153919"/>
    <lineage>
        <taxon>Eukaryota</taxon>
        <taxon>Fungi</taxon>
        <taxon>Dikarya</taxon>
        <taxon>Basidiomycota</taxon>
        <taxon>Agaricomycotina</taxon>
        <taxon>Agaricomycetes</taxon>
        <taxon>Agaricomycetidae</taxon>
        <taxon>Agaricales</taxon>
        <taxon>Marasmiineae</taxon>
        <taxon>Omphalotaceae</taxon>
        <taxon>Lentinula</taxon>
    </lineage>
</organism>
<dbReference type="Proteomes" id="UP001163846">
    <property type="component" value="Unassembled WGS sequence"/>
</dbReference>
<dbReference type="EMBL" id="MU806198">
    <property type="protein sequence ID" value="KAJ3838156.1"/>
    <property type="molecule type" value="Genomic_DNA"/>
</dbReference>
<evidence type="ECO:0000313" key="3">
    <source>
        <dbReference type="Proteomes" id="UP001163846"/>
    </source>
</evidence>
<keyword evidence="3" id="KW-1185">Reference proteome</keyword>
<proteinExistence type="predicted"/>
<feature type="compositionally biased region" description="Low complexity" evidence="1">
    <location>
        <begin position="259"/>
        <end position="274"/>
    </location>
</feature>
<dbReference type="AlphaFoldDB" id="A0AA38UE92"/>
<feature type="compositionally biased region" description="Low complexity" evidence="1">
    <location>
        <begin position="334"/>
        <end position="347"/>
    </location>
</feature>
<sequence length="378" mass="41864">MFRTGSPYSQFFMSGLLPSADPNASEDGQDGFLYEVDFRRRGSLPDTLSPTANLAQFHKERSFLSLDLAGAGSLRAPSLHTLHSRPSLQSLPTQKPMPNYAYVLPALPAPNVHSRASSTLLPTFQQSHPVAGPSKPVAASNLTRNMSVKTATSTVSTNYRRTKRSDALARLEGRSPAAAALKPFRFGGIKEESTSNFMSLSDDEDSSEDEWDMSDEDTDFVDLEIDFSSNRHSYSAPSQRDDEEDIFLPFSPTRSHNYPRSLSLSTSSHSAPSRMQRRRSRTHSNSGYGLGASSVKSEPRRMRSKTVSMFPSNGPRKEYTSFMDFDNSTHRDASSSSMSRRFSWSSSKNVASPLPSPTPRKTDEWLQWSSFIEISSAA</sequence>
<reference evidence="2" key="1">
    <citation type="submission" date="2022-08" db="EMBL/GenBank/DDBJ databases">
        <authorList>
            <consortium name="DOE Joint Genome Institute"/>
            <person name="Min B."/>
            <person name="Riley R."/>
            <person name="Sierra-Patev S."/>
            <person name="Naranjo-Ortiz M."/>
            <person name="Looney B."/>
            <person name="Konkel Z."/>
            <person name="Slot J.C."/>
            <person name="Sakamoto Y."/>
            <person name="Steenwyk J.L."/>
            <person name="Rokas A."/>
            <person name="Carro J."/>
            <person name="Camarero S."/>
            <person name="Ferreira P."/>
            <person name="Molpeceres G."/>
            <person name="Ruiz-Duenas F.J."/>
            <person name="Serrano A."/>
            <person name="Henrissat B."/>
            <person name="Drula E."/>
            <person name="Hughes K.W."/>
            <person name="Mata J.L."/>
            <person name="Ishikawa N.K."/>
            <person name="Vargas-Isla R."/>
            <person name="Ushijima S."/>
            <person name="Smith C.A."/>
            <person name="Ahrendt S."/>
            <person name="Andreopoulos W."/>
            <person name="He G."/>
            <person name="Labutti K."/>
            <person name="Lipzen A."/>
            <person name="Ng V."/>
            <person name="Sandor L."/>
            <person name="Barry K."/>
            <person name="Martinez A.T."/>
            <person name="Xiao Y."/>
            <person name="Gibbons J.G."/>
            <person name="Terashima K."/>
            <person name="Hibbett D.S."/>
            <person name="Grigoriev I.V."/>
        </authorList>
    </citation>
    <scope>NUCLEOTIDE SEQUENCE</scope>
    <source>
        <strain evidence="2">TFB9207</strain>
    </source>
</reference>
<gene>
    <name evidence="2" type="ORF">F5878DRAFT_661426</name>
</gene>
<protein>
    <submittedName>
        <fullName evidence="2">Uncharacterized protein</fullName>
    </submittedName>
</protein>
<feature type="region of interest" description="Disordered" evidence="1">
    <location>
        <begin position="231"/>
        <end position="362"/>
    </location>
</feature>